<dbReference type="InterPro" id="IPR036757">
    <property type="entry name" value="TFR-like_dimer_dom_sf"/>
</dbReference>
<protein>
    <recommendedName>
        <fullName evidence="1">Transferrin receptor-like dimerisation domain-containing protein</fullName>
    </recommendedName>
</protein>
<dbReference type="OrthoDB" id="5841748at2759"/>
<dbReference type="PANTHER" id="PTHR10404">
    <property type="entry name" value="N-ACETYLATED-ALPHA-LINKED ACIDIC DIPEPTIDASE"/>
    <property type="match status" value="1"/>
</dbReference>
<feature type="domain" description="Transferrin receptor-like dimerisation" evidence="1">
    <location>
        <begin position="98"/>
        <end position="214"/>
    </location>
</feature>
<evidence type="ECO:0000313" key="2">
    <source>
        <dbReference type="EMBL" id="RUS79909.1"/>
    </source>
</evidence>
<dbReference type="STRING" id="188477.A0A433TED1"/>
<dbReference type="Proteomes" id="UP000271974">
    <property type="component" value="Unassembled WGS sequence"/>
</dbReference>
<evidence type="ECO:0000259" key="1">
    <source>
        <dbReference type="Pfam" id="PF04253"/>
    </source>
</evidence>
<dbReference type="AlphaFoldDB" id="A0A433TED1"/>
<proteinExistence type="predicted"/>
<dbReference type="EMBL" id="RQTK01000421">
    <property type="protein sequence ID" value="RUS79909.1"/>
    <property type="molecule type" value="Genomic_DNA"/>
</dbReference>
<dbReference type="Gene3D" id="1.20.930.40">
    <property type="entry name" value="Transferrin receptor-like, dimerisation domain"/>
    <property type="match status" value="1"/>
</dbReference>
<keyword evidence="3" id="KW-1185">Reference proteome</keyword>
<evidence type="ECO:0000313" key="3">
    <source>
        <dbReference type="Proteomes" id="UP000271974"/>
    </source>
</evidence>
<dbReference type="InterPro" id="IPR039373">
    <property type="entry name" value="Peptidase_M28B"/>
</dbReference>
<sequence>MNHHRIRTIYSFVHQERISVAYIATLETDMLSLCGIGPRSFVLTRFSLQVLCDIVLRLSDSAIIPFNVDNYSAMMVKAFERVKPDILKNLGQDNVYLLKYAISNFSNAAEKFQAMLDAENRTNLREFDVQEINDKLIRLSRAFVYDGSLLHYGQYRNVLMAPHPSNLKEAVTFPGLTLDDDDDRQGPLEDFRVARLQRELIILVVAIRRATDILLDDFGPDMPRSEF</sequence>
<reference evidence="2 3" key="1">
    <citation type="submission" date="2019-01" db="EMBL/GenBank/DDBJ databases">
        <title>A draft genome assembly of the solar-powered sea slug Elysia chlorotica.</title>
        <authorList>
            <person name="Cai H."/>
            <person name="Li Q."/>
            <person name="Fang X."/>
            <person name="Li J."/>
            <person name="Curtis N.E."/>
            <person name="Altenburger A."/>
            <person name="Shibata T."/>
            <person name="Feng M."/>
            <person name="Maeda T."/>
            <person name="Schwartz J.A."/>
            <person name="Shigenobu S."/>
            <person name="Lundholm N."/>
            <person name="Nishiyama T."/>
            <person name="Yang H."/>
            <person name="Hasebe M."/>
            <person name="Li S."/>
            <person name="Pierce S.K."/>
            <person name="Wang J."/>
        </authorList>
    </citation>
    <scope>NUCLEOTIDE SEQUENCE [LARGE SCALE GENOMIC DNA]</scope>
    <source>
        <strain evidence="2">EC2010</strain>
        <tissue evidence="2">Whole organism of an adult</tissue>
    </source>
</reference>
<dbReference type="Pfam" id="PF04253">
    <property type="entry name" value="TFR_dimer"/>
    <property type="match status" value="1"/>
</dbReference>
<gene>
    <name evidence="2" type="ORF">EGW08_012323</name>
</gene>
<dbReference type="GO" id="GO:0004180">
    <property type="term" value="F:carboxypeptidase activity"/>
    <property type="evidence" value="ECO:0007669"/>
    <property type="project" value="TreeGrafter"/>
</dbReference>
<accession>A0A433TED1</accession>
<dbReference type="InterPro" id="IPR007365">
    <property type="entry name" value="TFR-like_dimer_dom"/>
</dbReference>
<organism evidence="2 3">
    <name type="scientific">Elysia chlorotica</name>
    <name type="common">Eastern emerald elysia</name>
    <name type="synonym">Sea slug</name>
    <dbReference type="NCBI Taxonomy" id="188477"/>
    <lineage>
        <taxon>Eukaryota</taxon>
        <taxon>Metazoa</taxon>
        <taxon>Spiralia</taxon>
        <taxon>Lophotrochozoa</taxon>
        <taxon>Mollusca</taxon>
        <taxon>Gastropoda</taxon>
        <taxon>Heterobranchia</taxon>
        <taxon>Euthyneura</taxon>
        <taxon>Panpulmonata</taxon>
        <taxon>Sacoglossa</taxon>
        <taxon>Placobranchoidea</taxon>
        <taxon>Plakobranchidae</taxon>
        <taxon>Elysia</taxon>
    </lineage>
</organism>
<dbReference type="PANTHER" id="PTHR10404:SF77">
    <property type="entry name" value="GLUTAMATE CARBOXYPEPTIDASE 2 HOMOLOG"/>
    <property type="match status" value="1"/>
</dbReference>
<comment type="caution">
    <text evidence="2">The sequence shown here is derived from an EMBL/GenBank/DDBJ whole genome shotgun (WGS) entry which is preliminary data.</text>
</comment>
<name>A0A433TED1_ELYCH</name>
<dbReference type="SUPFAM" id="SSF47672">
    <property type="entry name" value="Transferrin receptor-like dimerisation domain"/>
    <property type="match status" value="1"/>
</dbReference>